<dbReference type="SUPFAM" id="SSF55298">
    <property type="entry name" value="YjgF-like"/>
    <property type="match status" value="1"/>
</dbReference>
<evidence type="ECO:0000313" key="2">
    <source>
        <dbReference type="EMBL" id="TXR55437.1"/>
    </source>
</evidence>
<evidence type="ECO:0000313" key="3">
    <source>
        <dbReference type="Proteomes" id="UP000321234"/>
    </source>
</evidence>
<sequence>MHRGLSDEGTGGGLVTPARARETTKNSWLASTSEVIAASDGMSHRGSRRSGSTSVVAVVASVAGPGTARNGLAGARPWPLPWPGAMITRPVVVRLGRWKAVSAVEPFLPDLSALFWLKLVGGAALWVVLERLLASRETGTSDGDRAWSVQCWMRVEAGEHPPLSHRWRVGRAVVGPGSLQLSPGRVLRPGRGAPVAVDFQAVERDRVQRAGWRHSLRFEASTHLVPVRTTAGARLLLGVPAGDVDVVLDLLEGRPLPAPEEREEPWPFPSTVVVTGRPAARGHASPDGPDDVPAQLHRCLDDVERQLAAERMSLADLDGLRVRTTDPHAVAASVREVAQRLRDTGSAPSISVLDVERLAAQGQLVEVDTTATAVGLRPSPSPSPSPGAGEPR</sequence>
<gene>
    <name evidence="2" type="ORF">FMM08_14035</name>
</gene>
<name>A0A5C8ZCB5_9ACTN</name>
<reference evidence="2 3" key="1">
    <citation type="submission" date="2019-07" db="EMBL/GenBank/DDBJ databases">
        <title>Quadrisphaera sp. strain DD2A genome sequencing and assembly.</title>
        <authorList>
            <person name="Kim I."/>
        </authorList>
    </citation>
    <scope>NUCLEOTIDE SEQUENCE [LARGE SCALE GENOMIC DNA]</scope>
    <source>
        <strain evidence="2 3">DD2A</strain>
    </source>
</reference>
<accession>A0A5C8ZCB5</accession>
<organism evidence="2 3">
    <name type="scientific">Quadrisphaera setariae</name>
    <dbReference type="NCBI Taxonomy" id="2593304"/>
    <lineage>
        <taxon>Bacteria</taxon>
        <taxon>Bacillati</taxon>
        <taxon>Actinomycetota</taxon>
        <taxon>Actinomycetes</taxon>
        <taxon>Kineosporiales</taxon>
        <taxon>Kineosporiaceae</taxon>
        <taxon>Quadrisphaera</taxon>
    </lineage>
</organism>
<dbReference type="Proteomes" id="UP000321234">
    <property type="component" value="Unassembled WGS sequence"/>
</dbReference>
<protein>
    <submittedName>
        <fullName evidence="2">RidA family protein</fullName>
    </submittedName>
</protein>
<feature type="region of interest" description="Disordered" evidence="1">
    <location>
        <begin position="370"/>
        <end position="392"/>
    </location>
</feature>
<dbReference type="OrthoDB" id="4301036at2"/>
<dbReference type="EMBL" id="VKAC01000008">
    <property type="protein sequence ID" value="TXR55437.1"/>
    <property type="molecule type" value="Genomic_DNA"/>
</dbReference>
<proteinExistence type="predicted"/>
<dbReference type="InterPro" id="IPR035959">
    <property type="entry name" value="RutC-like_sf"/>
</dbReference>
<dbReference type="RefSeq" id="WP_147927013.1">
    <property type="nucleotide sequence ID" value="NZ_VKAC01000008.1"/>
</dbReference>
<comment type="caution">
    <text evidence="2">The sequence shown here is derived from an EMBL/GenBank/DDBJ whole genome shotgun (WGS) entry which is preliminary data.</text>
</comment>
<dbReference type="Gene3D" id="3.30.1330.40">
    <property type="entry name" value="RutC-like"/>
    <property type="match status" value="1"/>
</dbReference>
<keyword evidence="3" id="KW-1185">Reference proteome</keyword>
<feature type="region of interest" description="Disordered" evidence="1">
    <location>
        <begin position="1"/>
        <end position="25"/>
    </location>
</feature>
<dbReference type="AlphaFoldDB" id="A0A5C8ZCB5"/>
<evidence type="ECO:0000256" key="1">
    <source>
        <dbReference type="SAM" id="MobiDB-lite"/>
    </source>
</evidence>